<feature type="compositionally biased region" description="Polar residues" evidence="4">
    <location>
        <begin position="77"/>
        <end position="92"/>
    </location>
</feature>
<dbReference type="Pfam" id="PF00271">
    <property type="entry name" value="Helicase_C"/>
    <property type="match status" value="1"/>
</dbReference>
<dbReference type="GO" id="GO:0005634">
    <property type="term" value="C:nucleus"/>
    <property type="evidence" value="ECO:0007669"/>
    <property type="project" value="TreeGrafter"/>
</dbReference>
<feature type="compositionally biased region" description="Acidic residues" evidence="4">
    <location>
        <begin position="761"/>
        <end position="785"/>
    </location>
</feature>
<dbReference type="InterPro" id="IPR038718">
    <property type="entry name" value="SNF2-like_sf"/>
</dbReference>
<feature type="compositionally biased region" description="Polar residues" evidence="4">
    <location>
        <begin position="53"/>
        <end position="62"/>
    </location>
</feature>
<reference evidence="9" key="3">
    <citation type="submission" date="2025-04" db="UniProtKB">
        <authorList>
            <consortium name="RefSeq"/>
        </authorList>
    </citation>
    <scope>IDENTIFICATION</scope>
    <source>
        <strain evidence="9">CBS 781.70</strain>
    </source>
</reference>
<keyword evidence="1" id="KW-0547">Nucleotide-binding</keyword>
<dbReference type="Proteomes" id="UP000504638">
    <property type="component" value="Unplaced"/>
</dbReference>
<dbReference type="GO" id="GO:0008094">
    <property type="term" value="F:ATP-dependent activity, acting on DNA"/>
    <property type="evidence" value="ECO:0007669"/>
    <property type="project" value="TreeGrafter"/>
</dbReference>
<sequence length="1048" mass="116623">MPKSPKRDPLRETVNVQPVFGQPTPPKNRSGGMSHLFNVPKPGQPRPEHHRPQQTQTLNASAGVQPGTAAYGAAMNSALNPTNSQRPGSNGLQHGHSAPAFRYPPGFAPAYTPAMSQQPTAHQRPVAIQRPSNPPYPYQPATKPVFSAHAHGGFTAVNIPSRNTIDLTGDGDDVYGGFDPNKAFGDDKFGAPDPFQYRDPDQADKDLKDLLSGHFGDDEDVPKLRLRKRKVAAAKKEEKRTGADALAAKLGALDVKDKEEEKKAEEDEDEDEEDGTVDGLAVKLLPHQVEGVAWMIDRENGKRKKNGVLPRGGILADDMGVGKTIQAIALIMTNPRPVAELSAATKPTTKKDKMPSSISKCTLIVAPVAVVSQWQEEIKDKVSPGHAPRVLVHHGAKRSKSAKELEKHDIVITTFGILHTEHAASSNEPDGPKAPLFGVRWYRVILDEAQNIKNRSAKCTQAAYALDSWYRWCLTGTPMQNNLDELQSLIRFLRIKPYSDFKMWKEQISGPLKNGRGNLAMKRLNYFLKAIMKRRLKTILQEPGALSFGKKAEDEEHKKSAFTIVDKTVEIIEAEFNERERRFYERLVDRAQANLNQMMGAERKDYIGALVLLLRLRQACNHPDLVGEVLDSEQDALDEVQTVPQTPRKTTGQSEDIDDLANMLGGLSVVKKKCDVCQITIAPEAVRRGELRCEECEDDLADQSPREDFKKGSSKHGSKKSDSRRNRRVVLDSDEEEEEEADWVVPESERQVADLGKAGGTDDEDVEGGGESINSEDSDTDEESEERTKPSRTRHRGPIELSSGSEGDSDEDGLETVKCPMTSTKIRYLLGILEKETPEHKVIVFSQFTSMLNLIEPFLHRSGYRFVRYDGSMRPDVRDYNINQLRNDKKTRILLCSLKCGGVGLNLTAASRVVLVEPFWNPFAESQAIDRVHRINQTKAVHVYRLTVADTVEAKILRLQEAKQALANAAIEGGSRKDAQKLSFEDILKLFGRDAETKHDEENRRYGRVDERLHQAGSQAIDLVRQVARTGGSQGRAERVEHPVYGRR</sequence>
<dbReference type="PANTHER" id="PTHR45626">
    <property type="entry name" value="TRANSCRIPTION TERMINATION FACTOR 2-RELATED"/>
    <property type="match status" value="1"/>
</dbReference>
<dbReference type="FunFam" id="3.40.50.10810:FF:000053">
    <property type="entry name" value="SNF2 family helicase/ATPase, putative"/>
    <property type="match status" value="1"/>
</dbReference>
<keyword evidence="8" id="KW-1185">Reference proteome</keyword>
<evidence type="ECO:0000256" key="1">
    <source>
        <dbReference type="ARBA" id="ARBA00022741"/>
    </source>
</evidence>
<dbReference type="GO" id="GO:0006281">
    <property type="term" value="P:DNA repair"/>
    <property type="evidence" value="ECO:0007669"/>
    <property type="project" value="TreeGrafter"/>
</dbReference>
<dbReference type="PROSITE" id="PS51192">
    <property type="entry name" value="HELICASE_ATP_BIND_1"/>
    <property type="match status" value="1"/>
</dbReference>
<dbReference type="InterPro" id="IPR001650">
    <property type="entry name" value="Helicase_C-like"/>
</dbReference>
<dbReference type="InterPro" id="IPR050628">
    <property type="entry name" value="SNF2_RAD54_helicase_TF"/>
</dbReference>
<feature type="domain" description="Helicase C-terminal" evidence="6">
    <location>
        <begin position="825"/>
        <end position="983"/>
    </location>
</feature>
<feature type="compositionally biased region" description="Acidic residues" evidence="4">
    <location>
        <begin position="732"/>
        <end position="742"/>
    </location>
</feature>
<evidence type="ECO:0000313" key="9">
    <source>
        <dbReference type="RefSeq" id="XP_033529604.1"/>
    </source>
</evidence>
<feature type="region of interest" description="Disordered" evidence="4">
    <location>
        <begin position="698"/>
        <end position="816"/>
    </location>
</feature>
<keyword evidence="3" id="KW-0067">ATP-binding</keyword>
<dbReference type="RefSeq" id="XP_033529604.1">
    <property type="nucleotide sequence ID" value="XM_033676873.1"/>
</dbReference>
<protein>
    <submittedName>
        <fullName evidence="7 9">Uncharacterized protein</fullName>
    </submittedName>
</protein>
<dbReference type="Pfam" id="PF00176">
    <property type="entry name" value="SNF2-rel_dom"/>
    <property type="match status" value="1"/>
</dbReference>
<dbReference type="InterPro" id="IPR027417">
    <property type="entry name" value="P-loop_NTPase"/>
</dbReference>
<evidence type="ECO:0000259" key="5">
    <source>
        <dbReference type="PROSITE" id="PS51192"/>
    </source>
</evidence>
<dbReference type="InterPro" id="IPR014001">
    <property type="entry name" value="Helicase_ATP-bd"/>
</dbReference>
<organism evidence="7">
    <name type="scientific">Eremomyces bilateralis CBS 781.70</name>
    <dbReference type="NCBI Taxonomy" id="1392243"/>
    <lineage>
        <taxon>Eukaryota</taxon>
        <taxon>Fungi</taxon>
        <taxon>Dikarya</taxon>
        <taxon>Ascomycota</taxon>
        <taxon>Pezizomycotina</taxon>
        <taxon>Dothideomycetes</taxon>
        <taxon>Dothideomycetes incertae sedis</taxon>
        <taxon>Eremomycetales</taxon>
        <taxon>Eremomycetaceae</taxon>
        <taxon>Eremomyces</taxon>
    </lineage>
</organism>
<dbReference type="GO" id="GO:0016787">
    <property type="term" value="F:hydrolase activity"/>
    <property type="evidence" value="ECO:0007669"/>
    <property type="project" value="UniProtKB-KW"/>
</dbReference>
<dbReference type="InterPro" id="IPR000330">
    <property type="entry name" value="SNF2_N"/>
</dbReference>
<dbReference type="Gene3D" id="3.40.50.10810">
    <property type="entry name" value="Tandem AAA-ATPase domain"/>
    <property type="match status" value="1"/>
</dbReference>
<dbReference type="CDD" id="cd18008">
    <property type="entry name" value="DEXDc_SHPRH-like"/>
    <property type="match status" value="1"/>
</dbReference>
<evidence type="ECO:0000256" key="2">
    <source>
        <dbReference type="ARBA" id="ARBA00022801"/>
    </source>
</evidence>
<dbReference type="SUPFAM" id="SSF52540">
    <property type="entry name" value="P-loop containing nucleoside triphosphate hydrolases"/>
    <property type="match status" value="2"/>
</dbReference>
<name>A0A6G1FQD0_9PEZI</name>
<dbReference type="Gene3D" id="3.40.50.300">
    <property type="entry name" value="P-loop containing nucleotide triphosphate hydrolases"/>
    <property type="match status" value="1"/>
</dbReference>
<dbReference type="Gene3D" id="1.20.120.850">
    <property type="entry name" value="SWI2/SNF2 ATPases, N-terminal domain"/>
    <property type="match status" value="1"/>
</dbReference>
<gene>
    <name evidence="7 9" type="ORF">P152DRAFT_406374</name>
</gene>
<dbReference type="SMART" id="SM00487">
    <property type="entry name" value="DEXDc"/>
    <property type="match status" value="1"/>
</dbReference>
<evidence type="ECO:0000313" key="7">
    <source>
        <dbReference type="EMBL" id="KAF1807973.1"/>
    </source>
</evidence>
<dbReference type="EMBL" id="ML975195">
    <property type="protein sequence ID" value="KAF1807973.1"/>
    <property type="molecule type" value="Genomic_DNA"/>
</dbReference>
<dbReference type="AlphaFoldDB" id="A0A6G1FQD0"/>
<reference evidence="9" key="2">
    <citation type="submission" date="2020-04" db="EMBL/GenBank/DDBJ databases">
        <authorList>
            <consortium name="NCBI Genome Project"/>
        </authorList>
    </citation>
    <scope>NUCLEOTIDE SEQUENCE</scope>
    <source>
        <strain evidence="9">CBS 781.70</strain>
    </source>
</reference>
<dbReference type="SMART" id="SM00490">
    <property type="entry name" value="HELICc"/>
    <property type="match status" value="1"/>
</dbReference>
<feature type="domain" description="Helicase ATP-binding" evidence="5">
    <location>
        <begin position="304"/>
        <end position="496"/>
    </location>
</feature>
<dbReference type="PANTHER" id="PTHR45626:SF14">
    <property type="entry name" value="ATP-DEPENDENT DNA HELICASE (EUROFUNG)"/>
    <property type="match status" value="1"/>
</dbReference>
<evidence type="ECO:0000313" key="8">
    <source>
        <dbReference type="Proteomes" id="UP000504638"/>
    </source>
</evidence>
<dbReference type="GeneID" id="54417443"/>
<accession>A0A6G1FQD0</accession>
<feature type="region of interest" description="Disordered" evidence="4">
    <location>
        <begin position="1"/>
        <end position="144"/>
    </location>
</feature>
<feature type="region of interest" description="Disordered" evidence="4">
    <location>
        <begin position="257"/>
        <end position="277"/>
    </location>
</feature>
<dbReference type="OrthoDB" id="423559at2759"/>
<feature type="compositionally biased region" description="Basic and acidic residues" evidence="4">
    <location>
        <begin position="1"/>
        <end position="11"/>
    </location>
</feature>
<dbReference type="PROSITE" id="PS51194">
    <property type="entry name" value="HELICASE_CTER"/>
    <property type="match status" value="1"/>
</dbReference>
<evidence type="ECO:0000259" key="6">
    <source>
        <dbReference type="PROSITE" id="PS51194"/>
    </source>
</evidence>
<dbReference type="InterPro" id="IPR049730">
    <property type="entry name" value="SNF2/RAD54-like_C"/>
</dbReference>
<keyword evidence="2" id="KW-0378">Hydrolase</keyword>
<evidence type="ECO:0000256" key="3">
    <source>
        <dbReference type="ARBA" id="ARBA00022840"/>
    </source>
</evidence>
<reference evidence="7 9" key="1">
    <citation type="submission" date="2020-01" db="EMBL/GenBank/DDBJ databases">
        <authorList>
            <consortium name="DOE Joint Genome Institute"/>
            <person name="Haridas S."/>
            <person name="Albert R."/>
            <person name="Binder M."/>
            <person name="Bloem J."/>
            <person name="Labutti K."/>
            <person name="Salamov A."/>
            <person name="Andreopoulos B."/>
            <person name="Baker S.E."/>
            <person name="Barry K."/>
            <person name="Bills G."/>
            <person name="Bluhm B.H."/>
            <person name="Cannon C."/>
            <person name="Castanera R."/>
            <person name="Culley D.E."/>
            <person name="Daum C."/>
            <person name="Ezra D."/>
            <person name="Gonzalez J.B."/>
            <person name="Henrissat B."/>
            <person name="Kuo A."/>
            <person name="Liang C."/>
            <person name="Lipzen A."/>
            <person name="Lutzoni F."/>
            <person name="Magnuson J."/>
            <person name="Mondo S."/>
            <person name="Nolan M."/>
            <person name="Ohm R."/>
            <person name="Pangilinan J."/>
            <person name="Park H.-J."/>
            <person name="Ramirez L."/>
            <person name="Alfaro M."/>
            <person name="Sun H."/>
            <person name="Tritt A."/>
            <person name="Yoshinaga Y."/>
            <person name="Zwiers L.-H."/>
            <person name="Turgeon B.G."/>
            <person name="Goodwin S.B."/>
            <person name="Spatafora J.W."/>
            <person name="Crous P.W."/>
            <person name="Grigoriev I.V."/>
        </authorList>
    </citation>
    <scope>NUCLEOTIDE SEQUENCE</scope>
    <source>
        <strain evidence="7 9">CBS 781.70</strain>
    </source>
</reference>
<dbReference type="CDD" id="cd18793">
    <property type="entry name" value="SF2_C_SNF"/>
    <property type="match status" value="1"/>
</dbReference>
<evidence type="ECO:0000256" key="4">
    <source>
        <dbReference type="SAM" id="MobiDB-lite"/>
    </source>
</evidence>
<feature type="compositionally biased region" description="Acidic residues" evidence="4">
    <location>
        <begin position="266"/>
        <end position="276"/>
    </location>
</feature>
<proteinExistence type="predicted"/>
<dbReference type="GO" id="GO:0005524">
    <property type="term" value="F:ATP binding"/>
    <property type="evidence" value="ECO:0007669"/>
    <property type="project" value="UniProtKB-KW"/>
</dbReference>